<evidence type="ECO:0000313" key="4">
    <source>
        <dbReference type="Proteomes" id="UP000694569"/>
    </source>
</evidence>
<dbReference type="OrthoDB" id="10041737at2759"/>
<dbReference type="InterPro" id="IPR013106">
    <property type="entry name" value="Ig_V-set"/>
</dbReference>
<dbReference type="SMART" id="SM00409">
    <property type="entry name" value="IG"/>
    <property type="match status" value="2"/>
</dbReference>
<dbReference type="InterPro" id="IPR007110">
    <property type="entry name" value="Ig-like_dom"/>
</dbReference>
<proteinExistence type="predicted"/>
<dbReference type="PANTHER" id="PTHR44699">
    <property type="entry name" value="IMMUNOGLOBULIN SUPERFAMILY MEMBER 11"/>
    <property type="match status" value="1"/>
</dbReference>
<accession>A0A8C5RCH8</accession>
<evidence type="ECO:0000259" key="2">
    <source>
        <dbReference type="PROSITE" id="PS50835"/>
    </source>
</evidence>
<dbReference type="Gene3D" id="2.60.40.10">
    <property type="entry name" value="Immunoglobulins"/>
    <property type="match status" value="2"/>
</dbReference>
<dbReference type="Pfam" id="PF13927">
    <property type="entry name" value="Ig_3"/>
    <property type="match status" value="1"/>
</dbReference>
<reference evidence="3" key="1">
    <citation type="submission" date="2025-08" db="UniProtKB">
        <authorList>
            <consortium name="Ensembl"/>
        </authorList>
    </citation>
    <scope>IDENTIFICATION</scope>
</reference>
<feature type="domain" description="Ig-like" evidence="2">
    <location>
        <begin position="78"/>
        <end position="199"/>
    </location>
</feature>
<name>A0A8C5RCH8_9ANUR</name>
<dbReference type="AlphaFoldDB" id="A0A8C5RCH8"/>
<keyword evidence="1" id="KW-0812">Transmembrane</keyword>
<dbReference type="GeneTree" id="ENSGT00940000156392"/>
<feature type="domain" description="Ig-like" evidence="2">
    <location>
        <begin position="207"/>
        <end position="295"/>
    </location>
</feature>
<evidence type="ECO:0000256" key="1">
    <source>
        <dbReference type="SAM" id="Phobius"/>
    </source>
</evidence>
<keyword evidence="4" id="KW-1185">Reference proteome</keyword>
<sequence>MRGGETDGSVTFGPRCLYRGGQWSHLLEKQTSMKERQLWGSESIQLLGWSWVGTAGPLHILLTGGCRFWCIHHLWLLPWTLTDIGAVKVTVNTPSVLVTRGGSALLPCYFRTTAALNRLNIIWTVSPLMDPLSPLQVISYEQGQIVDSLSDYLGRVRFAFHPTKDASIIINQTRSSDTGTYQCTVINPPDGATPNIGLIGLTVLVPPSAPQCSSEGQRQEGGSIRLHCSAEEGVPAPRFTWGKIPPDNHVLVTHQEDYHGYVLLTNVTSSTSGLYRCTVTNQLGSQSCAIELHVDVAVLGIMGIVTGITITMVMGLVLLALFALVLCLHQQSRGKWIEQKEEMHHQIKMDTLSPEYLTKTSSTDHVPLNRTTKPLWVLSSQAGKPPTHVLYDIRQSQASLSPAYMPARNLERDLATESSSDDDYYSTPELTPIHPTNSGFLV</sequence>
<dbReference type="InterPro" id="IPR013783">
    <property type="entry name" value="Ig-like_fold"/>
</dbReference>
<keyword evidence="1" id="KW-0472">Membrane</keyword>
<dbReference type="InterPro" id="IPR042758">
    <property type="entry name" value="IGSF11"/>
</dbReference>
<dbReference type="SUPFAM" id="SSF48726">
    <property type="entry name" value="Immunoglobulin"/>
    <property type="match status" value="2"/>
</dbReference>
<dbReference type="SMART" id="SM00408">
    <property type="entry name" value="IGc2"/>
    <property type="match status" value="2"/>
</dbReference>
<dbReference type="PANTHER" id="PTHR44699:SF2">
    <property type="entry name" value="IMMUNOGLOBULIN SUPERFAMILY MEMBER 11-LIKE"/>
    <property type="match status" value="1"/>
</dbReference>
<protein>
    <recommendedName>
        <fullName evidence="2">Ig-like domain-containing protein</fullName>
    </recommendedName>
</protein>
<dbReference type="InterPro" id="IPR003599">
    <property type="entry name" value="Ig_sub"/>
</dbReference>
<dbReference type="Ensembl" id="ENSLLET00000050751.1">
    <property type="protein sequence ID" value="ENSLLEP00000048844.1"/>
    <property type="gene ID" value="ENSLLEG00000030749.1"/>
</dbReference>
<feature type="transmembrane region" description="Helical" evidence="1">
    <location>
        <begin position="296"/>
        <end position="328"/>
    </location>
</feature>
<dbReference type="PROSITE" id="PS50835">
    <property type="entry name" value="IG_LIKE"/>
    <property type="match status" value="2"/>
</dbReference>
<reference evidence="3" key="2">
    <citation type="submission" date="2025-09" db="UniProtKB">
        <authorList>
            <consortium name="Ensembl"/>
        </authorList>
    </citation>
    <scope>IDENTIFICATION</scope>
</reference>
<dbReference type="InterPro" id="IPR036179">
    <property type="entry name" value="Ig-like_dom_sf"/>
</dbReference>
<keyword evidence="1" id="KW-1133">Transmembrane helix</keyword>
<dbReference type="Pfam" id="PF07686">
    <property type="entry name" value="V-set"/>
    <property type="match status" value="1"/>
</dbReference>
<organism evidence="3 4">
    <name type="scientific">Leptobrachium leishanense</name>
    <name type="common">Leishan spiny toad</name>
    <dbReference type="NCBI Taxonomy" id="445787"/>
    <lineage>
        <taxon>Eukaryota</taxon>
        <taxon>Metazoa</taxon>
        <taxon>Chordata</taxon>
        <taxon>Craniata</taxon>
        <taxon>Vertebrata</taxon>
        <taxon>Euteleostomi</taxon>
        <taxon>Amphibia</taxon>
        <taxon>Batrachia</taxon>
        <taxon>Anura</taxon>
        <taxon>Pelobatoidea</taxon>
        <taxon>Megophryidae</taxon>
        <taxon>Leptobrachium</taxon>
    </lineage>
</organism>
<evidence type="ECO:0000313" key="3">
    <source>
        <dbReference type="Ensembl" id="ENSLLEP00000048844.1"/>
    </source>
</evidence>
<dbReference type="Proteomes" id="UP000694569">
    <property type="component" value="Unplaced"/>
</dbReference>
<dbReference type="InterPro" id="IPR003598">
    <property type="entry name" value="Ig_sub2"/>
</dbReference>